<dbReference type="AlphaFoldDB" id="W4FVB8"/>
<dbReference type="VEuPathDB" id="FungiDB:H257_13325"/>
<feature type="coiled-coil region" evidence="1">
    <location>
        <begin position="143"/>
        <end position="170"/>
    </location>
</feature>
<evidence type="ECO:0000256" key="1">
    <source>
        <dbReference type="SAM" id="Coils"/>
    </source>
</evidence>
<accession>W4FVB8</accession>
<feature type="region of interest" description="Disordered" evidence="2">
    <location>
        <begin position="1"/>
        <end position="33"/>
    </location>
</feature>
<dbReference type="RefSeq" id="XP_009839107.1">
    <property type="nucleotide sequence ID" value="XM_009840805.1"/>
</dbReference>
<gene>
    <name evidence="3" type="ORF">H257_13325</name>
</gene>
<dbReference type="OrthoDB" id="72246at2759"/>
<feature type="compositionally biased region" description="Polar residues" evidence="2">
    <location>
        <begin position="1"/>
        <end position="15"/>
    </location>
</feature>
<evidence type="ECO:0000256" key="2">
    <source>
        <dbReference type="SAM" id="MobiDB-lite"/>
    </source>
</evidence>
<evidence type="ECO:0000313" key="3">
    <source>
        <dbReference type="EMBL" id="ETV71442.1"/>
    </source>
</evidence>
<dbReference type="EMBL" id="KI913160">
    <property type="protein sequence ID" value="ETV71442.1"/>
    <property type="molecule type" value="Genomic_DNA"/>
</dbReference>
<sequence length="198" mass="21836">MVSSLLLQGTSNMTSTHKHARRPSHGIPSPMAFLSPSELKASLSIQVPCATHTVDARWGCDEPPSEELCQEYKPNVFRKGFCMNCQKRHDVSDDGHVASTKSFVRIHSPATSPHAARAELNPLAEHSNLSVALTQAREDALMRLHAKDELKHLSKQLEALRRDLEAAPNTNALECKLQELDVFEKQLVANVGRASPQS</sequence>
<reference evidence="3" key="1">
    <citation type="submission" date="2013-12" db="EMBL/GenBank/DDBJ databases">
        <title>The Genome Sequence of Aphanomyces astaci APO3.</title>
        <authorList>
            <consortium name="The Broad Institute Genomics Platform"/>
            <person name="Russ C."/>
            <person name="Tyler B."/>
            <person name="van West P."/>
            <person name="Dieguez-Uribeondo J."/>
            <person name="Young S.K."/>
            <person name="Zeng Q."/>
            <person name="Gargeya S."/>
            <person name="Fitzgerald M."/>
            <person name="Abouelleil A."/>
            <person name="Alvarado L."/>
            <person name="Chapman S.B."/>
            <person name="Gainer-Dewar J."/>
            <person name="Goldberg J."/>
            <person name="Griggs A."/>
            <person name="Gujja S."/>
            <person name="Hansen M."/>
            <person name="Howarth C."/>
            <person name="Imamovic A."/>
            <person name="Ireland A."/>
            <person name="Larimer J."/>
            <person name="McCowan C."/>
            <person name="Murphy C."/>
            <person name="Pearson M."/>
            <person name="Poon T.W."/>
            <person name="Priest M."/>
            <person name="Roberts A."/>
            <person name="Saif S."/>
            <person name="Shea T."/>
            <person name="Sykes S."/>
            <person name="Wortman J."/>
            <person name="Nusbaum C."/>
            <person name="Birren B."/>
        </authorList>
    </citation>
    <scope>NUCLEOTIDE SEQUENCE [LARGE SCALE GENOMIC DNA]</scope>
    <source>
        <strain evidence="3">APO3</strain>
    </source>
</reference>
<proteinExistence type="predicted"/>
<dbReference type="GeneID" id="20815321"/>
<protein>
    <submittedName>
        <fullName evidence="3">Uncharacterized protein</fullName>
    </submittedName>
</protein>
<name>W4FVB8_APHAT</name>
<keyword evidence="1" id="KW-0175">Coiled coil</keyword>
<organism evidence="3">
    <name type="scientific">Aphanomyces astaci</name>
    <name type="common">Crayfish plague agent</name>
    <dbReference type="NCBI Taxonomy" id="112090"/>
    <lineage>
        <taxon>Eukaryota</taxon>
        <taxon>Sar</taxon>
        <taxon>Stramenopiles</taxon>
        <taxon>Oomycota</taxon>
        <taxon>Saprolegniomycetes</taxon>
        <taxon>Saprolegniales</taxon>
        <taxon>Verrucalvaceae</taxon>
        <taxon>Aphanomyces</taxon>
    </lineage>
</organism>